<organism evidence="3 4">
    <name type="scientific">Bryocella elongata</name>
    <dbReference type="NCBI Taxonomy" id="863522"/>
    <lineage>
        <taxon>Bacteria</taxon>
        <taxon>Pseudomonadati</taxon>
        <taxon>Acidobacteriota</taxon>
        <taxon>Terriglobia</taxon>
        <taxon>Terriglobales</taxon>
        <taxon>Acidobacteriaceae</taxon>
        <taxon>Bryocella</taxon>
    </lineage>
</organism>
<evidence type="ECO:0000256" key="2">
    <source>
        <dbReference type="SAM" id="SignalP"/>
    </source>
</evidence>
<evidence type="ECO:0000313" key="4">
    <source>
        <dbReference type="Proteomes" id="UP000236728"/>
    </source>
</evidence>
<feature type="chain" id="PRO_5009291238" description="VWFA-related domain-containing protein" evidence="2">
    <location>
        <begin position="23"/>
        <end position="309"/>
    </location>
</feature>
<feature type="region of interest" description="Disordered" evidence="1">
    <location>
        <begin position="289"/>
        <end position="309"/>
    </location>
</feature>
<evidence type="ECO:0008006" key="5">
    <source>
        <dbReference type="Google" id="ProtNLM"/>
    </source>
</evidence>
<accession>A0A1H5Z5L6</accession>
<dbReference type="OrthoDB" id="112721at2"/>
<dbReference type="RefSeq" id="WP_103933379.1">
    <property type="nucleotide sequence ID" value="NZ_FNVA01000004.1"/>
</dbReference>
<reference evidence="3 4" key="1">
    <citation type="submission" date="2016-10" db="EMBL/GenBank/DDBJ databases">
        <authorList>
            <person name="de Groot N.N."/>
        </authorList>
    </citation>
    <scope>NUCLEOTIDE SEQUENCE [LARGE SCALE GENOMIC DNA]</scope>
    <source>
        <strain evidence="3 4">DSM 22489</strain>
    </source>
</reference>
<evidence type="ECO:0000256" key="1">
    <source>
        <dbReference type="SAM" id="MobiDB-lite"/>
    </source>
</evidence>
<dbReference type="AlphaFoldDB" id="A0A1H5Z5L6"/>
<name>A0A1H5Z5L6_9BACT</name>
<keyword evidence="2" id="KW-0732">Signal</keyword>
<protein>
    <recommendedName>
        <fullName evidence="5">VWFA-related domain-containing protein</fullName>
    </recommendedName>
</protein>
<dbReference type="Proteomes" id="UP000236728">
    <property type="component" value="Unassembled WGS sequence"/>
</dbReference>
<proteinExistence type="predicted"/>
<keyword evidence="4" id="KW-1185">Reference proteome</keyword>
<dbReference type="EMBL" id="FNVA01000004">
    <property type="protein sequence ID" value="SEG31658.1"/>
    <property type="molecule type" value="Genomic_DNA"/>
</dbReference>
<gene>
    <name evidence="3" type="ORF">SAMN05421819_2473</name>
</gene>
<feature type="signal peptide" evidence="2">
    <location>
        <begin position="1"/>
        <end position="22"/>
    </location>
</feature>
<evidence type="ECO:0000313" key="3">
    <source>
        <dbReference type="EMBL" id="SEG31658.1"/>
    </source>
</evidence>
<sequence>MFKPFALVPLGLLGIAAASVCAQGMPVEGPASTTAIVYAESKSNVPLDPQSLQVQVNGHNAQVTGVEPVTADRAQVAILIDGGLRSSFNLQIRDIQQFVNGLPPTTEVLIGYMENGRVVSPVGFTTDRERLMSSLHASIAIPGLSASPYFCLSDFVKNWPASNRSARFVLMITNGVDPYNGAPTLMNQDSPYVETAQNDAARAGVAVYSIYYPDAGFRGGRGSLSGQGYLSQVGDATGGMVFNNGSIPPVSISPYLDQFSRAMKESYLVTFMAATGNRKPNTMDRLKVKTSQQGVKVHAPESVHPGMTE</sequence>